<protein>
    <submittedName>
        <fullName evidence="1">Uncharacterized protein</fullName>
    </submittedName>
</protein>
<dbReference type="InParanoid" id="A0A4S2MRQ0"/>
<evidence type="ECO:0000313" key="1">
    <source>
        <dbReference type="EMBL" id="TGZ77938.1"/>
    </source>
</evidence>
<reference evidence="1 2" key="1">
    <citation type="submission" date="2019-04" db="EMBL/GenBank/DDBJ databases">
        <title>Comparative genomics and transcriptomics to analyze fruiting body development in filamentous ascomycetes.</title>
        <authorList>
            <consortium name="DOE Joint Genome Institute"/>
            <person name="Lutkenhaus R."/>
            <person name="Traeger S."/>
            <person name="Breuer J."/>
            <person name="Kuo A."/>
            <person name="Lipzen A."/>
            <person name="Pangilinan J."/>
            <person name="Dilworth D."/>
            <person name="Sandor L."/>
            <person name="Poggeler S."/>
            <person name="Barry K."/>
            <person name="Grigoriev I.V."/>
            <person name="Nowrousian M."/>
        </authorList>
    </citation>
    <scope>NUCLEOTIDE SEQUENCE [LARGE SCALE GENOMIC DNA]</scope>
    <source>
        <strain evidence="1 2">CBS 389.68</strain>
    </source>
</reference>
<sequence length="166" mass="18737">MSYIFWSGLLYGSINSLSASILLYLQHNIITFKLIAITILLKFTGSTFKSISSPFKAANKIREQTVNNTSLIVIYKPIHYYKHMTRSPLLHVFQTAHFPIQDGMSRREHDGEPRIVTVMLEDTETVVRWDGERLDEVWGRSLGGEVAVLAAEVGDFEECAESAVSI</sequence>
<name>A0A4S2MRQ0_9PEZI</name>
<evidence type="ECO:0000313" key="2">
    <source>
        <dbReference type="Proteomes" id="UP000298138"/>
    </source>
</evidence>
<keyword evidence="2" id="KW-1185">Reference proteome</keyword>
<dbReference type="EMBL" id="ML220147">
    <property type="protein sequence ID" value="TGZ77938.1"/>
    <property type="molecule type" value="Genomic_DNA"/>
</dbReference>
<organism evidence="1 2">
    <name type="scientific">Ascodesmis nigricans</name>
    <dbReference type="NCBI Taxonomy" id="341454"/>
    <lineage>
        <taxon>Eukaryota</taxon>
        <taxon>Fungi</taxon>
        <taxon>Dikarya</taxon>
        <taxon>Ascomycota</taxon>
        <taxon>Pezizomycotina</taxon>
        <taxon>Pezizomycetes</taxon>
        <taxon>Pezizales</taxon>
        <taxon>Ascodesmidaceae</taxon>
        <taxon>Ascodesmis</taxon>
    </lineage>
</organism>
<accession>A0A4S2MRQ0</accession>
<dbReference type="Proteomes" id="UP000298138">
    <property type="component" value="Unassembled WGS sequence"/>
</dbReference>
<gene>
    <name evidence="1" type="ORF">EX30DRAFT_366348</name>
</gene>
<proteinExistence type="predicted"/>
<dbReference type="AlphaFoldDB" id="A0A4S2MRQ0"/>